<feature type="chain" id="PRO_5042500830" description="Surface protein" evidence="2">
    <location>
        <begin position="31"/>
        <end position="563"/>
    </location>
</feature>
<keyword evidence="1" id="KW-0812">Transmembrane</keyword>
<gene>
    <name evidence="3" type="ORF">P7D34_07910</name>
</gene>
<name>A0AAJ2IZJ2_9LACT</name>
<keyword evidence="2" id="KW-0732">Signal</keyword>
<evidence type="ECO:0000313" key="3">
    <source>
        <dbReference type="EMBL" id="MDT2667163.1"/>
    </source>
</evidence>
<accession>A0AAJ2IZJ2</accession>
<evidence type="ECO:0000256" key="1">
    <source>
        <dbReference type="SAM" id="Phobius"/>
    </source>
</evidence>
<comment type="caution">
    <text evidence="3">The sequence shown here is derived from an EMBL/GenBank/DDBJ whole genome shotgun (WGS) entry which is preliminary data.</text>
</comment>
<dbReference type="AlphaFoldDB" id="A0AAJ2IZJ2"/>
<reference evidence="3" key="1">
    <citation type="submission" date="2023-03" db="EMBL/GenBank/DDBJ databases">
        <authorList>
            <person name="Shen W."/>
            <person name="Cai J."/>
        </authorList>
    </citation>
    <scope>NUCLEOTIDE SEQUENCE</scope>
    <source>
        <strain evidence="3">Y3</strain>
    </source>
</reference>
<keyword evidence="1" id="KW-0472">Membrane</keyword>
<dbReference type="EMBL" id="JARPYC010000006">
    <property type="protein sequence ID" value="MDT2667163.1"/>
    <property type="molecule type" value="Genomic_DNA"/>
</dbReference>
<evidence type="ECO:0000313" key="4">
    <source>
        <dbReference type="Proteomes" id="UP001257962"/>
    </source>
</evidence>
<feature type="transmembrane region" description="Helical" evidence="1">
    <location>
        <begin position="538"/>
        <end position="560"/>
    </location>
</feature>
<keyword evidence="1" id="KW-1133">Transmembrane helix</keyword>
<organism evidence="3 4">
    <name type="scientific">Lactococcus petauri</name>
    <dbReference type="NCBI Taxonomy" id="1940789"/>
    <lineage>
        <taxon>Bacteria</taxon>
        <taxon>Bacillati</taxon>
        <taxon>Bacillota</taxon>
        <taxon>Bacilli</taxon>
        <taxon>Lactobacillales</taxon>
        <taxon>Streptococcaceae</taxon>
        <taxon>Lactococcus</taxon>
    </lineage>
</organism>
<sequence length="563" mass="61331">MFRKNLQWTVKGFVLCLSILSFWNITAVLAKGDSEQVSINLYANNNGIPIKNVVYSAVNLDVAYGKIIEGDFSNEVTSGVTWKDFQNQVHPDLSQANLEKIELANGLVLAPGIKHSQEEARAIMEQILRMGGNGLPLLEELNGEDTQNIIFHQPERGKVSNTFTNLSGQAVAIVNKGLTAIMTNEGKFQKLVMVDKNNQEINLDVANLDNRLEFTVEDIPSGAKTNFGRYVVESGEKNTLTFRLTIKKNLVPSGSSVLLAPSSNLIITSITSSPEVQGVEITDIGTPSQLESGNPNRNISFPALSEDLSLTIRAYVLPTTVSQGTAGNVSISASAVDDNDVTVGATTPQLLLSGANFAMVDNSKNNFATGAEYVLGKHIDDKFLVYSAEHGWIQEDNMKQLDLSQVTVLKGGMQYSIGETESFSIPDTTTRFNYNSDKNQKINQSLIQIIGLAPGDNYFIYPIKAADNQNKIGKPLDFSVHAYSSIGRNGSLINHNTLGEAKVQNFSLNTTIPDFKAGSVEYNVISVNNVPQKSTNPLIRIILPIALISLLMVSFGFCLIKFT</sequence>
<dbReference type="RefSeq" id="WP_311793413.1">
    <property type="nucleotide sequence ID" value="NZ_JARPXS010000006.1"/>
</dbReference>
<dbReference type="Proteomes" id="UP001257962">
    <property type="component" value="Unassembled WGS sequence"/>
</dbReference>
<feature type="signal peptide" evidence="2">
    <location>
        <begin position="1"/>
        <end position="30"/>
    </location>
</feature>
<protein>
    <recommendedName>
        <fullName evidence="5">Surface protein</fullName>
    </recommendedName>
</protein>
<evidence type="ECO:0000256" key="2">
    <source>
        <dbReference type="SAM" id="SignalP"/>
    </source>
</evidence>
<evidence type="ECO:0008006" key="5">
    <source>
        <dbReference type="Google" id="ProtNLM"/>
    </source>
</evidence>
<proteinExistence type="predicted"/>